<dbReference type="PATRIC" id="fig|698738.3.peg.766"/>
<dbReference type="InterPro" id="IPR044992">
    <property type="entry name" value="ChyE-like"/>
</dbReference>
<dbReference type="OrthoDB" id="9813383at2"/>
<dbReference type="Proteomes" id="UP000032749">
    <property type="component" value="Chromosome"/>
</dbReference>
<dbReference type="AlphaFoldDB" id="R4YKQ8"/>
<evidence type="ECO:0000259" key="1">
    <source>
        <dbReference type="Pfam" id="PF00117"/>
    </source>
</evidence>
<dbReference type="HOGENOM" id="CLU_054974_3_1_6"/>
<evidence type="ECO:0000313" key="3">
    <source>
        <dbReference type="Proteomes" id="UP000032749"/>
    </source>
</evidence>
<dbReference type="NCBIfam" id="NF005458">
    <property type="entry name" value="PRK07053.1"/>
    <property type="match status" value="1"/>
</dbReference>
<dbReference type="Gene3D" id="3.40.50.880">
    <property type="match status" value="1"/>
</dbReference>
<dbReference type="STRING" id="698738.OLEAN_C07390"/>
<dbReference type="InterPro" id="IPR029062">
    <property type="entry name" value="Class_I_gatase-like"/>
</dbReference>
<dbReference type="KEGG" id="oai:OLEAN_C07390"/>
<dbReference type="SUPFAM" id="SSF52317">
    <property type="entry name" value="Class I glutamine amidotransferase-like"/>
    <property type="match status" value="1"/>
</dbReference>
<dbReference type="PANTHER" id="PTHR42695:SF5">
    <property type="entry name" value="GLUTAMINE AMIDOTRANSFERASE YLR126C-RELATED"/>
    <property type="match status" value="1"/>
</dbReference>
<dbReference type="Pfam" id="PF00117">
    <property type="entry name" value="GATase"/>
    <property type="match status" value="1"/>
</dbReference>
<dbReference type="InterPro" id="IPR017926">
    <property type="entry name" value="GATASE"/>
</dbReference>
<accession>R4YKQ8</accession>
<keyword evidence="2" id="KW-0808">Transferase</keyword>
<keyword evidence="2" id="KW-0315">Glutamine amidotransferase</keyword>
<dbReference type="GO" id="GO:0005829">
    <property type="term" value="C:cytosol"/>
    <property type="evidence" value="ECO:0007669"/>
    <property type="project" value="TreeGrafter"/>
</dbReference>
<feature type="domain" description="Glutamine amidotransferase" evidence="1">
    <location>
        <begin position="16"/>
        <end position="179"/>
    </location>
</feature>
<dbReference type="CDD" id="cd01741">
    <property type="entry name" value="GATase1_1"/>
    <property type="match status" value="1"/>
</dbReference>
<proteinExistence type="predicted"/>
<dbReference type="PANTHER" id="PTHR42695">
    <property type="entry name" value="GLUTAMINE AMIDOTRANSFERASE YLR126C-RELATED"/>
    <property type="match status" value="1"/>
</dbReference>
<reference evidence="2 3" key="1">
    <citation type="journal article" date="2013" name="Nat. Commun.">
        <title>Genome sequence and functional genomic analysis of the oil-degrading bacterium Oleispira antarctica.</title>
        <authorList>
            <person name="Kube M."/>
            <person name="Chernikova T.N."/>
            <person name="Al-Ramahi Y."/>
            <person name="Beloqui A."/>
            <person name="Lopez-Cortez N."/>
            <person name="Guazzaroni M.E."/>
            <person name="Heipieper H.J."/>
            <person name="Klages S."/>
            <person name="Kotsyurbenko O.R."/>
            <person name="Langer I."/>
            <person name="Nechitaylo T.Y."/>
            <person name="Lunsdorf H."/>
            <person name="Fernandez M."/>
            <person name="Juarez S."/>
            <person name="Ciordia S."/>
            <person name="Singer A."/>
            <person name="Kagan O."/>
            <person name="Egorova O."/>
            <person name="Petit P.A."/>
            <person name="Stogios P."/>
            <person name="Kim Y."/>
            <person name="Tchigvintsev A."/>
            <person name="Flick R."/>
            <person name="Denaro R."/>
            <person name="Genovese M."/>
            <person name="Albar J.P."/>
            <person name="Reva O.N."/>
            <person name="Martinez-Gomariz M."/>
            <person name="Tran H."/>
            <person name="Ferrer M."/>
            <person name="Savchenko A."/>
            <person name="Yakunin A.F."/>
            <person name="Yakimov M.M."/>
            <person name="Golyshina O.V."/>
            <person name="Reinhardt R."/>
            <person name="Golyshin P.N."/>
        </authorList>
    </citation>
    <scope>NUCLEOTIDE SEQUENCE [LARGE SCALE GENOMIC DNA]</scope>
</reference>
<gene>
    <name evidence="2" type="ORF">OLEAN_C07390</name>
</gene>
<evidence type="ECO:0000313" key="2">
    <source>
        <dbReference type="EMBL" id="CCK74915.1"/>
    </source>
</evidence>
<name>R4YKQ8_OLEAN</name>
<organism evidence="2 3">
    <name type="scientific">Oleispira antarctica RB-8</name>
    <dbReference type="NCBI Taxonomy" id="698738"/>
    <lineage>
        <taxon>Bacteria</taxon>
        <taxon>Pseudomonadati</taxon>
        <taxon>Pseudomonadota</taxon>
        <taxon>Gammaproteobacteria</taxon>
        <taxon>Oceanospirillales</taxon>
        <taxon>Oceanospirillaceae</taxon>
        <taxon>Oleispira</taxon>
    </lineage>
</organism>
<dbReference type="GO" id="GO:0016740">
    <property type="term" value="F:transferase activity"/>
    <property type="evidence" value="ECO:0007669"/>
    <property type="project" value="UniProtKB-KW"/>
</dbReference>
<dbReference type="EMBL" id="FO203512">
    <property type="protein sequence ID" value="CCK74915.1"/>
    <property type="molecule type" value="Genomic_DNA"/>
</dbReference>
<sequence length="230" mass="25882">MKAFVIQHLHFEDLGNLQPALLEAGYSVEYFDAVNPEHLDIVETTFCDLLIVLGGPIGVYEETLYPFLAQEKRIIQSRIENKQPLIGICLGAQLIASALGAKVYPGGVKEIGWKTITATENNQFSILNQQSVLHWHGDTFDLPKGAARIFSSDLYPNQGFTYGENVLALQFHIEVQPHRIEEWLVGHACEISSLDTESVKTIRHDTATYAPRLQSLAHDMWIKWLSSQNH</sequence>
<protein>
    <submittedName>
        <fullName evidence="2">Glutamine amidotransferase class-I</fullName>
    </submittedName>
</protein>
<dbReference type="PROSITE" id="PS51273">
    <property type="entry name" value="GATASE_TYPE_1"/>
    <property type="match status" value="1"/>
</dbReference>
<keyword evidence="3" id="KW-1185">Reference proteome</keyword>